<dbReference type="Gene3D" id="3.40.250.10">
    <property type="entry name" value="Rhodanese-like domain"/>
    <property type="match status" value="2"/>
</dbReference>
<dbReference type="SUPFAM" id="SSF56281">
    <property type="entry name" value="Metallo-hydrolase/oxidoreductase"/>
    <property type="match status" value="1"/>
</dbReference>
<evidence type="ECO:0000256" key="1">
    <source>
        <dbReference type="ARBA" id="ARBA00022723"/>
    </source>
</evidence>
<dbReference type="PROSITE" id="PS00380">
    <property type="entry name" value="RHODANESE_1"/>
    <property type="match status" value="1"/>
</dbReference>
<dbReference type="Proteomes" id="UP000837803">
    <property type="component" value="Unassembled WGS sequence"/>
</dbReference>
<dbReference type="CDD" id="cd07724">
    <property type="entry name" value="POD-like_MBL-fold"/>
    <property type="match status" value="1"/>
</dbReference>
<feature type="domain" description="Rhodanese" evidence="2">
    <location>
        <begin position="267"/>
        <end position="306"/>
    </location>
</feature>
<dbReference type="Pfam" id="PF00753">
    <property type="entry name" value="Lactamase_B"/>
    <property type="match status" value="1"/>
</dbReference>
<comment type="caution">
    <text evidence="3">The sequence shown here is derived from an EMBL/GenBank/DDBJ whole genome shotgun (WGS) entry which is preliminary data.</text>
</comment>
<dbReference type="PROSITE" id="PS50206">
    <property type="entry name" value="RHODANESE_3"/>
    <property type="match status" value="2"/>
</dbReference>
<keyword evidence="3" id="KW-0378">Hydrolase</keyword>
<dbReference type="PANTHER" id="PTHR43084:SF1">
    <property type="entry name" value="PERSULFIDE DIOXYGENASE ETHE1, MITOCHONDRIAL"/>
    <property type="match status" value="1"/>
</dbReference>
<dbReference type="InterPro" id="IPR036866">
    <property type="entry name" value="RibonucZ/Hydroxyglut_hydro"/>
</dbReference>
<dbReference type="EMBL" id="CAKLPZ010000001">
    <property type="protein sequence ID" value="CAH0999064.1"/>
    <property type="molecule type" value="Genomic_DNA"/>
</dbReference>
<dbReference type="PANTHER" id="PTHR43084">
    <property type="entry name" value="PERSULFIDE DIOXYGENASE ETHE1"/>
    <property type="match status" value="1"/>
</dbReference>
<keyword evidence="1" id="KW-0479">Metal-binding</keyword>
<feature type="domain" description="Rhodanese" evidence="2">
    <location>
        <begin position="365"/>
        <end position="440"/>
    </location>
</feature>
<sequence length="447" mass="48034">MNIKQFFDEGLAHASYIVTSAQQAVVIDPARDPQPYYDYLQGAGAELIGIIETHPHADFVSAHLEMHETTGAPILVSGKVGAHYPHRAFDGGATYSLGDCTLTALDTPGHSPDSISIVLTDAADKQRAVFTGDTLFVGDVGRPDLRESGGAADSKKERLARAMYHSLRDKLMPLDPDAEVYPAHGAGSLCGKGMSDERSSTIGKELKTNPALQELSEDAFVDWLLADQPFIPKYFPYDVDLNKQGAPALEKSLKDVTRKEAGFTPDPSGHTVVVDTRDEATFKLGHLPGALNIQDGNKFETWLGALVAPETLFYLVGKDEAALGTVIAKAAKIGYEPFIQAAISMQETSAGERMPAIDLTAFRAAPEQYTIVDIRNASEVEEGKFFDSAINIPLPELSDRVGEVPTDKPVVVHCAGGYRSAIGSSILAGALQDVKVFDLSEAVNDFK</sequence>
<evidence type="ECO:0000259" key="2">
    <source>
        <dbReference type="PROSITE" id="PS50206"/>
    </source>
</evidence>
<dbReference type="InterPro" id="IPR001307">
    <property type="entry name" value="Thiosulphate_STrfase_CS"/>
</dbReference>
<dbReference type="SMART" id="SM00450">
    <property type="entry name" value="RHOD"/>
    <property type="match status" value="1"/>
</dbReference>
<protein>
    <submittedName>
        <fullName evidence="3">Hydroxyacylglutathione hydrolase</fullName>
        <ecNumber evidence="3">3.1.2.6</ecNumber>
    </submittedName>
</protein>
<accession>A0ABN8EZ10</accession>
<dbReference type="SMART" id="SM00849">
    <property type="entry name" value="Lactamase_B"/>
    <property type="match status" value="1"/>
</dbReference>
<dbReference type="Pfam" id="PF00581">
    <property type="entry name" value="Rhodanese"/>
    <property type="match status" value="2"/>
</dbReference>
<dbReference type="EC" id="3.1.2.6" evidence="3"/>
<keyword evidence="4" id="KW-1185">Reference proteome</keyword>
<dbReference type="Gene3D" id="3.60.15.10">
    <property type="entry name" value="Ribonuclease Z/Hydroxyacylglutathione hydrolase-like"/>
    <property type="match status" value="1"/>
</dbReference>
<evidence type="ECO:0000313" key="4">
    <source>
        <dbReference type="Proteomes" id="UP000837803"/>
    </source>
</evidence>
<dbReference type="InterPro" id="IPR001279">
    <property type="entry name" value="Metallo-B-lactamas"/>
</dbReference>
<dbReference type="RefSeq" id="WP_238749261.1">
    <property type="nucleotide sequence ID" value="NZ_CAKLPZ010000001.1"/>
</dbReference>
<dbReference type="SUPFAM" id="SSF52821">
    <property type="entry name" value="Rhodanese/Cell cycle control phosphatase"/>
    <property type="match status" value="2"/>
</dbReference>
<name>A0ABN8EZ10_9BACT</name>
<dbReference type="GO" id="GO:0004416">
    <property type="term" value="F:hydroxyacylglutathione hydrolase activity"/>
    <property type="evidence" value="ECO:0007669"/>
    <property type="project" value="UniProtKB-EC"/>
</dbReference>
<dbReference type="InterPro" id="IPR036873">
    <property type="entry name" value="Rhodanese-like_dom_sf"/>
</dbReference>
<evidence type="ECO:0000313" key="3">
    <source>
        <dbReference type="EMBL" id="CAH0999064.1"/>
    </source>
</evidence>
<dbReference type="InterPro" id="IPR044528">
    <property type="entry name" value="POD-like_MBL-fold"/>
</dbReference>
<organism evidence="3 4">
    <name type="scientific">Neolewinella maritima</name>
    <dbReference type="NCBI Taxonomy" id="1383882"/>
    <lineage>
        <taxon>Bacteria</taxon>
        <taxon>Pseudomonadati</taxon>
        <taxon>Bacteroidota</taxon>
        <taxon>Saprospiria</taxon>
        <taxon>Saprospirales</taxon>
        <taxon>Lewinellaceae</taxon>
        <taxon>Neolewinella</taxon>
    </lineage>
</organism>
<reference evidence="3" key="1">
    <citation type="submission" date="2021-12" db="EMBL/GenBank/DDBJ databases">
        <authorList>
            <person name="Rodrigo-Torres L."/>
            <person name="Arahal R. D."/>
            <person name="Lucena T."/>
        </authorList>
    </citation>
    <scope>NUCLEOTIDE SEQUENCE</scope>
    <source>
        <strain evidence="3">CECT 8419</strain>
    </source>
</reference>
<gene>
    <name evidence="3" type="primary">gloB_1</name>
    <name evidence="3" type="ORF">LEM8419_00359</name>
</gene>
<proteinExistence type="predicted"/>
<dbReference type="InterPro" id="IPR051682">
    <property type="entry name" value="Mito_Persulfide_Diox"/>
</dbReference>
<dbReference type="InterPro" id="IPR001763">
    <property type="entry name" value="Rhodanese-like_dom"/>
</dbReference>